<name>A0ABZ2APL6_MYCAR</name>
<evidence type="ECO:0000313" key="2">
    <source>
        <dbReference type="Proteomes" id="UP001432074"/>
    </source>
</evidence>
<organism evidence="1 2">
    <name type="scientific">Mycoplasmopsis arginini</name>
    <name type="common">Mycoplasma arginini</name>
    <dbReference type="NCBI Taxonomy" id="2094"/>
    <lineage>
        <taxon>Bacteria</taxon>
        <taxon>Bacillati</taxon>
        <taxon>Mycoplasmatota</taxon>
        <taxon>Mycoplasmoidales</taxon>
        <taxon>Metamycoplasmataceae</taxon>
        <taxon>Mycoplasmopsis</taxon>
    </lineage>
</organism>
<evidence type="ECO:0000313" key="1">
    <source>
        <dbReference type="EMBL" id="WVN22116.1"/>
    </source>
</evidence>
<gene>
    <name evidence="1" type="ORF">V2E25_00755</name>
</gene>
<sequence length="75" mass="8959">MIFTPGHPYCSFEKGSIENCHKFIRQFIPKGVNRKYALIDEFVLKMQIEINFLNHNYKDLKIQTFASKMFEDQNI</sequence>
<keyword evidence="2" id="KW-1185">Reference proteome</keyword>
<reference evidence="1" key="1">
    <citation type="submission" date="2024-01" db="EMBL/GenBank/DDBJ databases">
        <title>Complete genome sequence of Mycoplasma arginini type strain G 230.</title>
        <authorList>
            <person name="Spergser J."/>
        </authorList>
    </citation>
    <scope>NUCLEOTIDE SEQUENCE</scope>
    <source>
        <strain evidence="1">NCTC 10129</strain>
    </source>
</reference>
<proteinExistence type="predicted"/>
<dbReference type="RefSeq" id="WP_057247534.1">
    <property type="nucleotide sequence ID" value="NZ_CP143577.1"/>
</dbReference>
<evidence type="ECO:0008006" key="3">
    <source>
        <dbReference type="Google" id="ProtNLM"/>
    </source>
</evidence>
<dbReference type="EMBL" id="CP143577">
    <property type="protein sequence ID" value="WVN22116.1"/>
    <property type="molecule type" value="Genomic_DNA"/>
</dbReference>
<dbReference type="Proteomes" id="UP001432074">
    <property type="component" value="Chromosome"/>
</dbReference>
<protein>
    <recommendedName>
        <fullName evidence="3">Transposase</fullName>
    </recommendedName>
</protein>
<accession>A0ABZ2APL6</accession>